<dbReference type="NCBIfam" id="TIGR01759">
    <property type="entry name" value="MalateDH-SF1"/>
    <property type="match status" value="1"/>
</dbReference>
<dbReference type="InterPro" id="IPR001236">
    <property type="entry name" value="Lactate/malate_DH_N"/>
</dbReference>
<reference evidence="14" key="1">
    <citation type="submission" date="2019-09" db="EMBL/GenBank/DDBJ databases">
        <title>Characterisation of the sponge microbiome using genome-centric metagenomics.</title>
        <authorList>
            <person name="Engelberts J.P."/>
            <person name="Robbins S.J."/>
            <person name="De Goeij J.M."/>
            <person name="Aranda M."/>
            <person name="Bell S.C."/>
            <person name="Webster N.S."/>
        </authorList>
    </citation>
    <scope>NUCLEOTIDE SEQUENCE</scope>
    <source>
        <strain evidence="14">SB0662_bin_9</strain>
    </source>
</reference>
<feature type="active site" description="Proton acceptor" evidence="7 8">
    <location>
        <position position="189"/>
    </location>
</feature>
<feature type="binding site" evidence="7">
    <location>
        <position position="114"/>
    </location>
    <ligand>
        <name>NAD(+)</name>
        <dbReference type="ChEBI" id="CHEBI:57540"/>
    </ligand>
</feature>
<proteinExistence type="inferred from homology"/>
<comment type="caution">
    <text evidence="14">The sequence shown here is derived from an EMBL/GenBank/DDBJ whole genome shotgun (WGS) entry which is preliminary data.</text>
</comment>
<evidence type="ECO:0000256" key="4">
    <source>
        <dbReference type="ARBA" id="ARBA00023002"/>
    </source>
</evidence>
<comment type="catalytic activity">
    <reaction evidence="6 7 11">
        <text>(S)-malate + NAD(+) = oxaloacetate + NADH + H(+)</text>
        <dbReference type="Rhea" id="RHEA:21432"/>
        <dbReference type="ChEBI" id="CHEBI:15378"/>
        <dbReference type="ChEBI" id="CHEBI:15589"/>
        <dbReference type="ChEBI" id="CHEBI:16452"/>
        <dbReference type="ChEBI" id="CHEBI:57540"/>
        <dbReference type="ChEBI" id="CHEBI:57945"/>
        <dbReference type="EC" id="1.1.1.37"/>
    </reaction>
</comment>
<feature type="domain" description="Lactate/malate dehydrogenase C-terminal" evidence="13">
    <location>
        <begin position="158"/>
        <end position="320"/>
    </location>
</feature>
<keyword evidence="4 7" id="KW-0560">Oxidoreductase</keyword>
<feature type="binding site" evidence="7 10">
    <location>
        <begin position="131"/>
        <end position="133"/>
    </location>
    <ligand>
        <name>NAD(+)</name>
        <dbReference type="ChEBI" id="CHEBI:57540"/>
    </ligand>
</feature>
<dbReference type="SUPFAM" id="SSF51735">
    <property type="entry name" value="NAD(P)-binding Rossmann-fold domains"/>
    <property type="match status" value="1"/>
</dbReference>
<dbReference type="EMBL" id="VXPY01000009">
    <property type="protein sequence ID" value="MYD88925.1"/>
    <property type="molecule type" value="Genomic_DNA"/>
</dbReference>
<evidence type="ECO:0000256" key="5">
    <source>
        <dbReference type="ARBA" id="ARBA00023027"/>
    </source>
</evidence>
<feature type="binding site" evidence="7 9">
    <location>
        <position position="133"/>
    </location>
    <ligand>
        <name>substrate</name>
    </ligand>
</feature>
<evidence type="ECO:0000259" key="13">
    <source>
        <dbReference type="Pfam" id="PF02866"/>
    </source>
</evidence>
<keyword evidence="5 7" id="KW-0520">NAD</keyword>
<dbReference type="SUPFAM" id="SSF56327">
    <property type="entry name" value="LDH C-terminal domain-like"/>
    <property type="match status" value="1"/>
</dbReference>
<dbReference type="Gene3D" id="3.90.110.10">
    <property type="entry name" value="Lactate dehydrogenase/glycoside hydrolase, family 4, C-terminal"/>
    <property type="match status" value="1"/>
</dbReference>
<organism evidence="14">
    <name type="scientific">Caldilineaceae bacterium SB0662_bin_9</name>
    <dbReference type="NCBI Taxonomy" id="2605258"/>
    <lineage>
        <taxon>Bacteria</taxon>
        <taxon>Bacillati</taxon>
        <taxon>Chloroflexota</taxon>
        <taxon>Caldilineae</taxon>
        <taxon>Caldilineales</taxon>
        <taxon>Caldilineaceae</taxon>
    </lineage>
</organism>
<dbReference type="FunFam" id="3.40.50.720:FF:000010">
    <property type="entry name" value="Malate dehydrogenase"/>
    <property type="match status" value="1"/>
</dbReference>
<keyword evidence="7 11" id="KW-0816">Tricarboxylic acid cycle</keyword>
<evidence type="ECO:0000256" key="11">
    <source>
        <dbReference type="RuleBase" id="RU000422"/>
    </source>
</evidence>
<gene>
    <name evidence="7" type="primary">mdh</name>
    <name evidence="14" type="ORF">F4Y08_01100</name>
</gene>
<dbReference type="PIRSF" id="PIRSF000102">
    <property type="entry name" value="Lac_mal_DH"/>
    <property type="match status" value="1"/>
</dbReference>
<dbReference type="NCBIfam" id="NF003916">
    <property type="entry name" value="PRK05442.1"/>
    <property type="match status" value="1"/>
</dbReference>
<evidence type="ECO:0000256" key="7">
    <source>
        <dbReference type="HAMAP-Rule" id="MF_01517"/>
    </source>
</evidence>
<evidence type="ECO:0000256" key="3">
    <source>
        <dbReference type="ARBA" id="ARBA00020382"/>
    </source>
</evidence>
<evidence type="ECO:0000256" key="2">
    <source>
        <dbReference type="ARBA" id="ARBA00012995"/>
    </source>
</evidence>
<dbReference type="Pfam" id="PF02866">
    <property type="entry name" value="Ldh_1_C"/>
    <property type="match status" value="1"/>
</dbReference>
<dbReference type="Pfam" id="PF00056">
    <property type="entry name" value="Ldh_1_N"/>
    <property type="match status" value="1"/>
</dbReference>
<dbReference type="GO" id="GO:0006099">
    <property type="term" value="P:tricarboxylic acid cycle"/>
    <property type="evidence" value="ECO:0007669"/>
    <property type="project" value="UniProtKB-UniRule"/>
</dbReference>
<protein>
    <recommendedName>
        <fullName evidence="3 7">Malate dehydrogenase</fullName>
        <ecNumber evidence="2 7">1.1.1.37</ecNumber>
    </recommendedName>
</protein>
<dbReference type="GO" id="GO:0030060">
    <property type="term" value="F:L-malate dehydrogenase (NAD+) activity"/>
    <property type="evidence" value="ECO:0007669"/>
    <property type="project" value="UniProtKB-UniRule"/>
</dbReference>
<evidence type="ECO:0000256" key="10">
    <source>
        <dbReference type="PIRSR" id="PIRSR000102-3"/>
    </source>
</evidence>
<dbReference type="HAMAP" id="MF_01517">
    <property type="entry name" value="Malate_dehydrog_2"/>
    <property type="match status" value="1"/>
</dbReference>
<dbReference type="InterPro" id="IPR001252">
    <property type="entry name" value="Malate_DH_AS"/>
</dbReference>
<dbReference type="AlphaFoldDB" id="A0A6B1DQ59"/>
<dbReference type="EC" id="1.1.1.37" evidence="2 7"/>
<evidence type="ECO:0000256" key="6">
    <source>
        <dbReference type="ARBA" id="ARBA00048313"/>
    </source>
</evidence>
<evidence type="ECO:0000256" key="9">
    <source>
        <dbReference type="PIRSR" id="PIRSR000102-2"/>
    </source>
</evidence>
<dbReference type="InterPro" id="IPR010945">
    <property type="entry name" value="Malate_DH_type2"/>
</dbReference>
<dbReference type="InterPro" id="IPR036291">
    <property type="entry name" value="NAD(P)-bd_dom_sf"/>
</dbReference>
<evidence type="ECO:0000256" key="8">
    <source>
        <dbReference type="PIRSR" id="PIRSR000102-1"/>
    </source>
</evidence>
<dbReference type="InterPro" id="IPR001557">
    <property type="entry name" value="L-lactate/malate_DH"/>
</dbReference>
<dbReference type="GO" id="GO:0006108">
    <property type="term" value="P:malate metabolic process"/>
    <property type="evidence" value="ECO:0007669"/>
    <property type="project" value="InterPro"/>
</dbReference>
<feature type="binding site" evidence="7 10">
    <location>
        <begin position="13"/>
        <end position="19"/>
    </location>
    <ligand>
        <name>NAD(+)</name>
        <dbReference type="ChEBI" id="CHEBI:57540"/>
    </ligand>
</feature>
<feature type="binding site" evidence="7 9">
    <location>
        <position position="100"/>
    </location>
    <ligand>
        <name>substrate</name>
    </ligand>
</feature>
<dbReference type="PROSITE" id="PS00068">
    <property type="entry name" value="MDH"/>
    <property type="match status" value="1"/>
</dbReference>
<sequence>MSLSAPIKVAVTGAAGNVGYGLVFRIAAGQMLGACQPVHLSLIEIPPAMRQAEGVAMELEDCAFPLLAGIDVTDSAEEGFDGVQHALLVGSRPRGAGESRADLVGSNLPIFQSQGQALNVRAADDVRVTVVGNPANLNALIAHRHAPDIPASRFTALTRLDHNRAVSLVARTAGVRPDQVADVAIWGNHSATQYPCLTHATIDGHRDWPLLSDQAWIEEQFIPRIQNRGAEVIEVRGASSAASAAVAVTDHVRDWHLGTGGARTTSMAIVGEGQYGTPPGVVFSFPVRVRDGEIEVVSGLQLTPFDRRMVDITGKDLLELRRTADAFLS</sequence>
<accession>A0A6B1DQ59</accession>
<dbReference type="FunFam" id="3.90.110.10:FF:000002">
    <property type="entry name" value="Malate dehydrogenase"/>
    <property type="match status" value="1"/>
</dbReference>
<dbReference type="PANTHER" id="PTHR23382">
    <property type="entry name" value="MALATE DEHYDROGENASE"/>
    <property type="match status" value="1"/>
</dbReference>
<feature type="domain" description="Lactate/malate dehydrogenase N-terminal" evidence="12">
    <location>
        <begin position="7"/>
        <end position="149"/>
    </location>
</feature>
<dbReference type="Gene3D" id="3.40.50.720">
    <property type="entry name" value="NAD(P)-binding Rossmann-like Domain"/>
    <property type="match status" value="1"/>
</dbReference>
<dbReference type="InterPro" id="IPR022383">
    <property type="entry name" value="Lactate/malate_DH_C"/>
</dbReference>
<name>A0A6B1DQ59_9CHLR</name>
<feature type="binding site" evidence="7 9">
    <location>
        <position position="164"/>
    </location>
    <ligand>
        <name>substrate</name>
    </ligand>
</feature>
<feature type="binding site" evidence="7 9">
    <location>
        <position position="94"/>
    </location>
    <ligand>
        <name>substrate</name>
    </ligand>
</feature>
<evidence type="ECO:0000313" key="14">
    <source>
        <dbReference type="EMBL" id="MYD88925.1"/>
    </source>
</evidence>
<comment type="function">
    <text evidence="7">Catalyzes the reversible oxidation of malate to oxaloacetate.</text>
</comment>
<comment type="similarity">
    <text evidence="1 7">Belongs to the LDH/MDH superfamily. MDH type 2 family.</text>
</comment>
<evidence type="ECO:0000256" key="1">
    <source>
        <dbReference type="ARBA" id="ARBA00009613"/>
    </source>
</evidence>
<evidence type="ECO:0000259" key="12">
    <source>
        <dbReference type="Pfam" id="PF00056"/>
    </source>
</evidence>
<dbReference type="InterPro" id="IPR015955">
    <property type="entry name" value="Lactate_DH/Glyco_Ohase_4_C"/>
</dbReference>
<feature type="binding site" evidence="7 10">
    <location>
        <position position="107"/>
    </location>
    <ligand>
        <name>NAD(+)</name>
        <dbReference type="ChEBI" id="CHEBI:57540"/>
    </ligand>
</feature>